<dbReference type="PANTHER" id="PTHR19143">
    <property type="entry name" value="FIBRINOGEN/TENASCIN/ANGIOPOEITIN"/>
    <property type="match status" value="1"/>
</dbReference>
<dbReference type="Proteomes" id="UP000683360">
    <property type="component" value="Unassembled WGS sequence"/>
</dbReference>
<dbReference type="InterPro" id="IPR036056">
    <property type="entry name" value="Fibrinogen-like_C"/>
</dbReference>
<dbReference type="EMBL" id="CAJPWZ010002675">
    <property type="protein sequence ID" value="CAG2242553.1"/>
    <property type="molecule type" value="Genomic_DNA"/>
</dbReference>
<feature type="domain" description="Fibrinogen C-terminal" evidence="2">
    <location>
        <begin position="306"/>
        <end position="491"/>
    </location>
</feature>
<name>A0A8S3UFJ4_MYTED</name>
<reference evidence="3" key="1">
    <citation type="submission" date="2021-03" db="EMBL/GenBank/DDBJ databases">
        <authorList>
            <person name="Bekaert M."/>
        </authorList>
    </citation>
    <scope>NUCLEOTIDE SEQUENCE</scope>
</reference>
<comment type="caution">
    <text evidence="3">The sequence shown here is derived from an EMBL/GenBank/DDBJ whole genome shotgun (WGS) entry which is preliminary data.</text>
</comment>
<dbReference type="Pfam" id="PF00147">
    <property type="entry name" value="Fibrinogen_C"/>
    <property type="match status" value="4"/>
</dbReference>
<gene>
    <name evidence="3" type="ORF">MEDL_54697</name>
</gene>
<feature type="domain" description="Fibrinogen C-terminal" evidence="2">
    <location>
        <begin position="106"/>
        <end position="302"/>
    </location>
</feature>
<dbReference type="PROSITE" id="PS51406">
    <property type="entry name" value="FIBRINOGEN_C_2"/>
    <property type="match status" value="3"/>
</dbReference>
<dbReference type="GO" id="GO:0005615">
    <property type="term" value="C:extracellular space"/>
    <property type="evidence" value="ECO:0007669"/>
    <property type="project" value="TreeGrafter"/>
</dbReference>
<dbReference type="InterPro" id="IPR020837">
    <property type="entry name" value="Fibrinogen_CS"/>
</dbReference>
<keyword evidence="4" id="KW-1185">Reference proteome</keyword>
<dbReference type="SUPFAM" id="SSF56496">
    <property type="entry name" value="Fibrinogen C-terminal domain-like"/>
    <property type="match status" value="3"/>
</dbReference>
<sequence>MTKVRAKCHKITLLAWKISATGNDNIHEITSHGNHDLRIELTDFDGNMRYSEYSIFTVADEENGYRLLVYNYSGNAGDSLTVHNGQMFSTFDKDNDISGANCAVIYKGAWWYRDCHTSNLNGKYLAGNHTSFADDGGQECLSCSNIETVQDCQHYIVCDNTEVIQRRINGFIDFYRGWSAYKDGFGDVNSEYWLGNDNIHEITSHGNHDLRIELQDFDGNTTYAEYSIFNIADEGNDYRLLVYNYSGNAGDSLTHHNGMRFSTFDKDNDQSGSNCAVSFKGAWWYRDCHFSNLNGKYLAGFHPSSADVTKLPRECSDIAMTNPADGVYTIYPDGKRAVPVYCDMTTANFRWTVIQRRINGFVDFYRGWSAYKEGFGNVSGEYWGWVVFSIADEESNFRLLVYNYSGNAGDSFSYHNGMMFSTFDKDNDPYSPSNCAVGYSGAWWYGECHYSNLNGKYLAGHHTSYANGIEWTHWKGSYYSMKSTKMMIRKH</sequence>
<dbReference type="Gene3D" id="4.10.530.10">
    <property type="entry name" value="Gamma-fibrinogen Carboxyl Terminal Fragment, domain 2"/>
    <property type="match status" value="1"/>
</dbReference>
<dbReference type="Gene3D" id="3.90.215.10">
    <property type="entry name" value="Gamma Fibrinogen, chain A, domain 1"/>
    <property type="match status" value="4"/>
</dbReference>
<evidence type="ECO:0000259" key="2">
    <source>
        <dbReference type="PROSITE" id="PS51406"/>
    </source>
</evidence>
<dbReference type="NCBIfam" id="NF040941">
    <property type="entry name" value="GGGWT_bact"/>
    <property type="match status" value="1"/>
</dbReference>
<proteinExistence type="predicted"/>
<dbReference type="SMART" id="SM00186">
    <property type="entry name" value="FBG"/>
    <property type="match status" value="3"/>
</dbReference>
<dbReference type="InterPro" id="IPR014716">
    <property type="entry name" value="Fibrinogen_a/b/g_C_1"/>
</dbReference>
<accession>A0A8S3UFJ4</accession>
<dbReference type="InterPro" id="IPR002181">
    <property type="entry name" value="Fibrinogen_a/b/g_C_dom"/>
</dbReference>
<dbReference type="CDD" id="cd00087">
    <property type="entry name" value="FReD"/>
    <property type="match status" value="2"/>
</dbReference>
<keyword evidence="1" id="KW-1015">Disulfide bond</keyword>
<protein>
    <recommendedName>
        <fullName evidence="2">Fibrinogen C-terminal domain-containing protein</fullName>
    </recommendedName>
</protein>
<evidence type="ECO:0000313" key="4">
    <source>
        <dbReference type="Proteomes" id="UP000683360"/>
    </source>
</evidence>
<dbReference type="PROSITE" id="PS00514">
    <property type="entry name" value="FIBRINOGEN_C_1"/>
    <property type="match status" value="3"/>
</dbReference>
<organism evidence="3 4">
    <name type="scientific">Mytilus edulis</name>
    <name type="common">Blue mussel</name>
    <dbReference type="NCBI Taxonomy" id="6550"/>
    <lineage>
        <taxon>Eukaryota</taxon>
        <taxon>Metazoa</taxon>
        <taxon>Spiralia</taxon>
        <taxon>Lophotrochozoa</taxon>
        <taxon>Mollusca</taxon>
        <taxon>Bivalvia</taxon>
        <taxon>Autobranchia</taxon>
        <taxon>Pteriomorphia</taxon>
        <taxon>Mytilida</taxon>
        <taxon>Mytiloidea</taxon>
        <taxon>Mytilidae</taxon>
        <taxon>Mytilinae</taxon>
        <taxon>Mytilus</taxon>
    </lineage>
</organism>
<dbReference type="AlphaFoldDB" id="A0A8S3UFJ4"/>
<evidence type="ECO:0000313" key="3">
    <source>
        <dbReference type="EMBL" id="CAG2242553.1"/>
    </source>
</evidence>
<feature type="domain" description="Fibrinogen C-terminal" evidence="2">
    <location>
        <begin position="22"/>
        <end position="103"/>
    </location>
</feature>
<dbReference type="InterPro" id="IPR050373">
    <property type="entry name" value="Fibrinogen_C-term_domain"/>
</dbReference>
<evidence type="ECO:0000256" key="1">
    <source>
        <dbReference type="ARBA" id="ARBA00023157"/>
    </source>
</evidence>
<dbReference type="OrthoDB" id="6156346at2759"/>